<evidence type="ECO:0000259" key="2">
    <source>
        <dbReference type="Pfam" id="PF03544"/>
    </source>
</evidence>
<feature type="chain" id="PRO_5011754381" evidence="1">
    <location>
        <begin position="18"/>
        <end position="220"/>
    </location>
</feature>
<dbReference type="GO" id="GO:0055085">
    <property type="term" value="P:transmembrane transport"/>
    <property type="evidence" value="ECO:0007669"/>
    <property type="project" value="InterPro"/>
</dbReference>
<keyword evidence="4" id="KW-1185">Reference proteome</keyword>
<accession>A0A1H6KQN6</accession>
<reference evidence="3 4" key="1">
    <citation type="submission" date="2016-10" db="EMBL/GenBank/DDBJ databases">
        <authorList>
            <person name="de Groot N.N."/>
        </authorList>
    </citation>
    <scope>NUCLEOTIDE SEQUENCE [LARGE SCALE GENOMIC DNA]</scope>
    <source>
        <strain evidence="3 4">CGMCC 1.10825</strain>
    </source>
</reference>
<dbReference type="Proteomes" id="UP000199634">
    <property type="component" value="Unassembled WGS sequence"/>
</dbReference>
<dbReference type="PANTHER" id="PTHR33446">
    <property type="entry name" value="PROTEIN TONB-RELATED"/>
    <property type="match status" value="1"/>
</dbReference>
<evidence type="ECO:0000313" key="3">
    <source>
        <dbReference type="EMBL" id="SEH75162.1"/>
    </source>
</evidence>
<evidence type="ECO:0000313" key="4">
    <source>
        <dbReference type="Proteomes" id="UP000199634"/>
    </source>
</evidence>
<dbReference type="Gene3D" id="3.30.1150.10">
    <property type="match status" value="2"/>
</dbReference>
<keyword evidence="1" id="KW-0732">Signal</keyword>
<dbReference type="PANTHER" id="PTHR33446:SF2">
    <property type="entry name" value="PROTEIN TONB"/>
    <property type="match status" value="1"/>
</dbReference>
<dbReference type="GO" id="GO:0098797">
    <property type="term" value="C:plasma membrane protein complex"/>
    <property type="evidence" value="ECO:0007669"/>
    <property type="project" value="TreeGrafter"/>
</dbReference>
<gene>
    <name evidence="3" type="ORF">SAMN02927937_01220</name>
</gene>
<evidence type="ECO:0000256" key="1">
    <source>
        <dbReference type="SAM" id="SignalP"/>
    </source>
</evidence>
<protein>
    <submittedName>
        <fullName evidence="3">TonB family C-terminal domain-containing protein</fullName>
    </submittedName>
</protein>
<organism evidence="3 4">
    <name type="scientific">Paenimyroides marinum</name>
    <dbReference type="NCBI Taxonomy" id="1159016"/>
    <lineage>
        <taxon>Bacteria</taxon>
        <taxon>Pseudomonadati</taxon>
        <taxon>Bacteroidota</taxon>
        <taxon>Flavobacteriia</taxon>
        <taxon>Flavobacteriales</taxon>
        <taxon>Flavobacteriaceae</taxon>
        <taxon>Paenimyroides</taxon>
    </lineage>
</organism>
<sequence length="220" mass="24863">MRALFILLILISFNTQAQIVEATPTIPTNEYLDLLAENLIIPDSVKQKFLNQDLNLTILLTITKNGTVFNPKIQNDSLQLESNLKKAIETLPKWNPKTEDGNPVVSRKAFKLIIPIHHTIAKEAITMPSSPKEGMQKAMEYIVTKLDVRSVYKGDIKLKVEFYVEEDGSLTNIRVLNSDVPSLNNEVIQLIESMPKWNPAVQDGVPVRSKFTMPIRIVKQ</sequence>
<dbReference type="RefSeq" id="WP_091097437.1">
    <property type="nucleotide sequence ID" value="NZ_FNXE01000013.1"/>
</dbReference>
<feature type="signal peptide" evidence="1">
    <location>
        <begin position="1"/>
        <end position="17"/>
    </location>
</feature>
<dbReference type="SUPFAM" id="SSF74653">
    <property type="entry name" value="TolA/TonB C-terminal domain"/>
    <property type="match status" value="1"/>
</dbReference>
<name>A0A1H6KQN6_9FLAO</name>
<dbReference type="InterPro" id="IPR051045">
    <property type="entry name" value="TonB-dependent_transducer"/>
</dbReference>
<dbReference type="STRING" id="1159016.SAMN02927937_01220"/>
<dbReference type="InterPro" id="IPR037682">
    <property type="entry name" value="TonB_C"/>
</dbReference>
<dbReference type="EMBL" id="FNXE01000013">
    <property type="protein sequence ID" value="SEH75162.1"/>
    <property type="molecule type" value="Genomic_DNA"/>
</dbReference>
<dbReference type="AlphaFoldDB" id="A0A1H6KQN6"/>
<dbReference type="OrthoDB" id="1352583at2"/>
<proteinExistence type="predicted"/>
<dbReference type="Pfam" id="PF03544">
    <property type="entry name" value="TonB_C"/>
    <property type="match status" value="1"/>
</dbReference>
<feature type="domain" description="TonB C-terminal" evidence="2">
    <location>
        <begin position="158"/>
        <end position="216"/>
    </location>
</feature>
<dbReference type="GO" id="GO:0031992">
    <property type="term" value="F:energy transducer activity"/>
    <property type="evidence" value="ECO:0007669"/>
    <property type="project" value="TreeGrafter"/>
</dbReference>